<gene>
    <name evidence="1" type="ORF">SCFA_2550004</name>
</gene>
<name>A0A485M008_9ZZZZ</name>
<dbReference type="EMBL" id="CAADRN010000174">
    <property type="protein sequence ID" value="VFU14539.1"/>
    <property type="molecule type" value="Genomic_DNA"/>
</dbReference>
<sequence length="86" mass="9740">MPGGEGEQMRQEQLSLFPEKGNHSKILTIEQLHHEIAGISKYGRKTACLEFPDPAINIPVYVNEFCGYVLNRAPNPMMERRAIPCQ</sequence>
<protein>
    <submittedName>
        <fullName evidence="1">Uncharacterized protein</fullName>
    </submittedName>
</protein>
<accession>A0A485M008</accession>
<evidence type="ECO:0000313" key="1">
    <source>
        <dbReference type="EMBL" id="VFU14539.1"/>
    </source>
</evidence>
<organism evidence="1">
    <name type="scientific">anaerobic digester metagenome</name>
    <dbReference type="NCBI Taxonomy" id="1263854"/>
    <lineage>
        <taxon>unclassified sequences</taxon>
        <taxon>metagenomes</taxon>
        <taxon>ecological metagenomes</taxon>
    </lineage>
</organism>
<reference evidence="1" key="1">
    <citation type="submission" date="2019-03" db="EMBL/GenBank/DDBJ databases">
        <authorList>
            <person name="Hao L."/>
        </authorList>
    </citation>
    <scope>NUCLEOTIDE SEQUENCE</scope>
</reference>
<dbReference type="AlphaFoldDB" id="A0A485M008"/>
<proteinExistence type="predicted"/>